<evidence type="ECO:0000256" key="2">
    <source>
        <dbReference type="SAM" id="MobiDB-lite"/>
    </source>
</evidence>
<dbReference type="AlphaFoldDB" id="A0A9P9ERZ9"/>
<evidence type="ECO:0000313" key="3">
    <source>
        <dbReference type="EMBL" id="KAH7143878.1"/>
    </source>
</evidence>
<organism evidence="3 4">
    <name type="scientific">Dactylonectria macrodidyma</name>
    <dbReference type="NCBI Taxonomy" id="307937"/>
    <lineage>
        <taxon>Eukaryota</taxon>
        <taxon>Fungi</taxon>
        <taxon>Dikarya</taxon>
        <taxon>Ascomycota</taxon>
        <taxon>Pezizomycotina</taxon>
        <taxon>Sordariomycetes</taxon>
        <taxon>Hypocreomycetidae</taxon>
        <taxon>Hypocreales</taxon>
        <taxon>Nectriaceae</taxon>
        <taxon>Dactylonectria</taxon>
    </lineage>
</organism>
<dbReference type="OrthoDB" id="5059649at2759"/>
<keyword evidence="1" id="KW-0175">Coiled coil</keyword>
<sequence>MSEVQGPLVPLSVMDFDLTQADDTERCRAQLLIYHYVRMAPSLTRGMQQVLTEVLIYDKPWRNTPSNVPSDGTVSIVEMYSQLHTRMYFPYWFVVAVCWGPNHPALQRIRHKMSMHWKTCLPDNDVVYPGGKTLLDFDAFCGEVSTVNEEYEAEEPEQEEQEEEEEYDFGRTAENMPSLSVSSTAWRQTAPVVQTSEQILAIMETAIEALQKEMWDLKARVSVVEKGEHAWSVDVDCRISENLEFVYQNQEQMASDIAGLQRTLLGSRITSGERSTPTQKSTQTKKSARKKGACTKRSA</sequence>
<feature type="compositionally biased region" description="Basic residues" evidence="2">
    <location>
        <begin position="286"/>
        <end position="299"/>
    </location>
</feature>
<keyword evidence="4" id="KW-1185">Reference proteome</keyword>
<feature type="compositionally biased region" description="Low complexity" evidence="2">
    <location>
        <begin position="274"/>
        <end position="285"/>
    </location>
</feature>
<proteinExistence type="predicted"/>
<protein>
    <submittedName>
        <fullName evidence="3">Uncharacterized protein</fullName>
    </submittedName>
</protein>
<gene>
    <name evidence="3" type="ORF">EDB81DRAFT_884475</name>
</gene>
<comment type="caution">
    <text evidence="3">The sequence shown here is derived from an EMBL/GenBank/DDBJ whole genome shotgun (WGS) entry which is preliminary data.</text>
</comment>
<evidence type="ECO:0000313" key="4">
    <source>
        <dbReference type="Proteomes" id="UP000738349"/>
    </source>
</evidence>
<dbReference type="EMBL" id="JAGMUV010000009">
    <property type="protein sequence ID" value="KAH7143878.1"/>
    <property type="molecule type" value="Genomic_DNA"/>
</dbReference>
<dbReference type="Proteomes" id="UP000738349">
    <property type="component" value="Unassembled WGS sequence"/>
</dbReference>
<feature type="region of interest" description="Disordered" evidence="2">
    <location>
        <begin position="267"/>
        <end position="299"/>
    </location>
</feature>
<reference evidence="3" key="1">
    <citation type="journal article" date="2021" name="Nat. Commun.">
        <title>Genetic determinants of endophytism in the Arabidopsis root mycobiome.</title>
        <authorList>
            <person name="Mesny F."/>
            <person name="Miyauchi S."/>
            <person name="Thiergart T."/>
            <person name="Pickel B."/>
            <person name="Atanasova L."/>
            <person name="Karlsson M."/>
            <person name="Huettel B."/>
            <person name="Barry K.W."/>
            <person name="Haridas S."/>
            <person name="Chen C."/>
            <person name="Bauer D."/>
            <person name="Andreopoulos W."/>
            <person name="Pangilinan J."/>
            <person name="LaButti K."/>
            <person name="Riley R."/>
            <person name="Lipzen A."/>
            <person name="Clum A."/>
            <person name="Drula E."/>
            <person name="Henrissat B."/>
            <person name="Kohler A."/>
            <person name="Grigoriev I.V."/>
            <person name="Martin F.M."/>
            <person name="Hacquard S."/>
        </authorList>
    </citation>
    <scope>NUCLEOTIDE SEQUENCE</scope>
    <source>
        <strain evidence="3">MPI-CAGE-AT-0147</strain>
    </source>
</reference>
<accession>A0A9P9ERZ9</accession>
<name>A0A9P9ERZ9_9HYPO</name>
<evidence type="ECO:0000256" key="1">
    <source>
        <dbReference type="SAM" id="Coils"/>
    </source>
</evidence>
<feature type="coiled-coil region" evidence="1">
    <location>
        <begin position="193"/>
        <end position="220"/>
    </location>
</feature>